<dbReference type="Gene3D" id="1.10.1740.10">
    <property type="match status" value="1"/>
</dbReference>
<dbReference type="RefSeq" id="WP_014223463.1">
    <property type="nucleotide sequence ID" value="NC_016609.1"/>
</dbReference>
<dbReference type="InterPro" id="IPR013249">
    <property type="entry name" value="RNA_pol_sigma70_r4_t2"/>
</dbReference>
<proteinExistence type="inferred from homology"/>
<dbReference type="SUPFAM" id="SSF88946">
    <property type="entry name" value="Sigma2 domain of RNA polymerase sigma factors"/>
    <property type="match status" value="1"/>
</dbReference>
<dbReference type="InterPro" id="IPR014284">
    <property type="entry name" value="RNA_pol_sigma-70_dom"/>
</dbReference>
<evidence type="ECO:0000259" key="6">
    <source>
        <dbReference type="Pfam" id="PF08281"/>
    </source>
</evidence>
<dbReference type="Proteomes" id="UP000005438">
    <property type="component" value="Chromosome"/>
</dbReference>
<feature type="domain" description="RNA polymerase sigma factor 70 region 4 type 2" evidence="6">
    <location>
        <begin position="116"/>
        <end position="167"/>
    </location>
</feature>
<dbReference type="InterPro" id="IPR013325">
    <property type="entry name" value="RNA_pol_sigma_r2"/>
</dbReference>
<accession>G8TE04</accession>
<dbReference type="GO" id="GO:0006352">
    <property type="term" value="P:DNA-templated transcription initiation"/>
    <property type="evidence" value="ECO:0007669"/>
    <property type="project" value="InterPro"/>
</dbReference>
<keyword evidence="3" id="KW-0731">Sigma factor</keyword>
<keyword evidence="4" id="KW-0804">Transcription</keyword>
<evidence type="ECO:0000313" key="7">
    <source>
        <dbReference type="EMBL" id="AEW03552.1"/>
    </source>
</evidence>
<comment type="similarity">
    <text evidence="1">Belongs to the sigma-70 factor family. ECF subfamily.</text>
</comment>
<dbReference type="GO" id="GO:0016987">
    <property type="term" value="F:sigma factor activity"/>
    <property type="evidence" value="ECO:0007669"/>
    <property type="project" value="UniProtKB-KW"/>
</dbReference>
<dbReference type="HOGENOM" id="CLU_047691_3_2_10"/>
<evidence type="ECO:0000256" key="3">
    <source>
        <dbReference type="ARBA" id="ARBA00023082"/>
    </source>
</evidence>
<dbReference type="STRING" id="700598.Niako_7338"/>
<reference evidence="7 8" key="1">
    <citation type="submission" date="2011-12" db="EMBL/GenBank/DDBJ databases">
        <title>The complete genome of Niastella koreensis GR20-10.</title>
        <authorList>
            <consortium name="US DOE Joint Genome Institute (JGI-PGF)"/>
            <person name="Lucas S."/>
            <person name="Han J."/>
            <person name="Lapidus A."/>
            <person name="Bruce D."/>
            <person name="Goodwin L."/>
            <person name="Pitluck S."/>
            <person name="Peters L."/>
            <person name="Kyrpides N."/>
            <person name="Mavromatis K."/>
            <person name="Ivanova N."/>
            <person name="Mikhailova N."/>
            <person name="Davenport K."/>
            <person name="Saunders E."/>
            <person name="Detter J.C."/>
            <person name="Tapia R."/>
            <person name="Han C."/>
            <person name="Land M."/>
            <person name="Hauser L."/>
            <person name="Markowitz V."/>
            <person name="Cheng J.-F."/>
            <person name="Hugenholtz P."/>
            <person name="Woyke T."/>
            <person name="Wu D."/>
            <person name="Tindall B."/>
            <person name="Pomrenke H."/>
            <person name="Brambilla E."/>
            <person name="Klenk H.-P."/>
            <person name="Eisen J.A."/>
        </authorList>
    </citation>
    <scope>NUCLEOTIDE SEQUENCE [LARGE SCALE GENOMIC DNA]</scope>
    <source>
        <strain evidence="8">DSM 17620 / KACC 11465 / NBRC 106392 / GR20-10</strain>
    </source>
</reference>
<dbReference type="eggNOG" id="COG1595">
    <property type="taxonomic scope" value="Bacteria"/>
</dbReference>
<dbReference type="OrthoDB" id="941544at2"/>
<evidence type="ECO:0000256" key="1">
    <source>
        <dbReference type="ARBA" id="ARBA00010641"/>
    </source>
</evidence>
<dbReference type="KEGG" id="nko:Niako_7338"/>
<dbReference type="PANTHER" id="PTHR43133:SF46">
    <property type="entry name" value="RNA POLYMERASE SIGMA-70 FACTOR ECF SUBFAMILY"/>
    <property type="match status" value="1"/>
</dbReference>
<evidence type="ECO:0000256" key="2">
    <source>
        <dbReference type="ARBA" id="ARBA00023015"/>
    </source>
</evidence>
<sequence length="184" mass="21383">MHWNTIIQGCKQQNPQSQEELYRACHAGMFKLCIRYATDLDEAAAIFNEAMLKVFKTLQQFEGRGDFMGWVRRIVVNTCIDHCRRQAKFTHSSIDQVPDERFSLNPDIYERLSARDVMGLLQELPRNTALVFNLFVLDGYKHEEIGQLLGISGGTSKWHLNEARRLLKHKLENLLKKEIYSNVI</sequence>
<dbReference type="SUPFAM" id="SSF88659">
    <property type="entry name" value="Sigma3 and sigma4 domains of RNA polymerase sigma factors"/>
    <property type="match status" value="1"/>
</dbReference>
<organism evidence="7 8">
    <name type="scientific">Niastella koreensis (strain DSM 17620 / KACC 11465 / NBRC 106392 / GR20-10)</name>
    <dbReference type="NCBI Taxonomy" id="700598"/>
    <lineage>
        <taxon>Bacteria</taxon>
        <taxon>Pseudomonadati</taxon>
        <taxon>Bacteroidota</taxon>
        <taxon>Chitinophagia</taxon>
        <taxon>Chitinophagales</taxon>
        <taxon>Chitinophagaceae</taxon>
        <taxon>Niastella</taxon>
    </lineage>
</organism>
<feature type="domain" description="RNA polymerase sigma-70 region 2" evidence="5">
    <location>
        <begin position="21"/>
        <end position="88"/>
    </location>
</feature>
<gene>
    <name evidence="7" type="ordered locus">Niako_7338</name>
</gene>
<protein>
    <submittedName>
        <fullName evidence="7">RNA polymerase, sigma-24 subunit, ECF subfamily</fullName>
    </submittedName>
</protein>
<keyword evidence="2" id="KW-0805">Transcription regulation</keyword>
<dbReference type="InterPro" id="IPR039425">
    <property type="entry name" value="RNA_pol_sigma-70-like"/>
</dbReference>
<dbReference type="InterPro" id="IPR013324">
    <property type="entry name" value="RNA_pol_sigma_r3/r4-like"/>
</dbReference>
<name>G8TE04_NIAKG</name>
<dbReference type="Pfam" id="PF04542">
    <property type="entry name" value="Sigma70_r2"/>
    <property type="match status" value="1"/>
</dbReference>
<dbReference type="NCBIfam" id="TIGR02937">
    <property type="entry name" value="sigma70-ECF"/>
    <property type="match status" value="1"/>
</dbReference>
<dbReference type="Pfam" id="PF08281">
    <property type="entry name" value="Sigma70_r4_2"/>
    <property type="match status" value="1"/>
</dbReference>
<evidence type="ECO:0000313" key="8">
    <source>
        <dbReference type="Proteomes" id="UP000005438"/>
    </source>
</evidence>
<dbReference type="EMBL" id="CP003178">
    <property type="protein sequence ID" value="AEW03552.1"/>
    <property type="molecule type" value="Genomic_DNA"/>
</dbReference>
<dbReference type="AlphaFoldDB" id="G8TE04"/>
<dbReference type="Gene3D" id="1.10.10.10">
    <property type="entry name" value="Winged helix-like DNA-binding domain superfamily/Winged helix DNA-binding domain"/>
    <property type="match status" value="1"/>
</dbReference>
<evidence type="ECO:0000256" key="4">
    <source>
        <dbReference type="ARBA" id="ARBA00023163"/>
    </source>
</evidence>
<evidence type="ECO:0000259" key="5">
    <source>
        <dbReference type="Pfam" id="PF04542"/>
    </source>
</evidence>
<dbReference type="InterPro" id="IPR036388">
    <property type="entry name" value="WH-like_DNA-bd_sf"/>
</dbReference>
<dbReference type="PANTHER" id="PTHR43133">
    <property type="entry name" value="RNA POLYMERASE ECF-TYPE SIGMA FACTO"/>
    <property type="match status" value="1"/>
</dbReference>
<dbReference type="InterPro" id="IPR007627">
    <property type="entry name" value="RNA_pol_sigma70_r2"/>
</dbReference>
<dbReference type="GO" id="GO:0003677">
    <property type="term" value="F:DNA binding"/>
    <property type="evidence" value="ECO:0007669"/>
    <property type="project" value="InterPro"/>
</dbReference>